<name>A0A223HX04_THETR</name>
<dbReference type="InterPro" id="IPR000182">
    <property type="entry name" value="GNAT_dom"/>
</dbReference>
<dbReference type="GO" id="GO:0016747">
    <property type="term" value="F:acyltransferase activity, transferring groups other than amino-acyl groups"/>
    <property type="evidence" value="ECO:0007669"/>
    <property type="project" value="InterPro"/>
</dbReference>
<dbReference type="RefSeq" id="WP_164906156.1">
    <property type="nucleotide sequence ID" value="NZ_CP016893.1"/>
</dbReference>
<dbReference type="PROSITE" id="PS51186">
    <property type="entry name" value="GNAT"/>
    <property type="match status" value="2"/>
</dbReference>
<gene>
    <name evidence="2" type="ORF">Thert_00871</name>
</gene>
<dbReference type="SUPFAM" id="SSF55729">
    <property type="entry name" value="Acyl-CoA N-acyltransferases (Nat)"/>
    <property type="match status" value="2"/>
</dbReference>
<feature type="domain" description="N-acetyltransferase" evidence="1">
    <location>
        <begin position="2"/>
        <end position="166"/>
    </location>
</feature>
<dbReference type="InterPro" id="IPR016181">
    <property type="entry name" value="Acyl_CoA_acyltransferase"/>
</dbReference>
<dbReference type="AlphaFoldDB" id="A0A223HX04"/>
<protein>
    <submittedName>
        <fullName evidence="2">Acetyltransferase</fullName>
    </submittedName>
</protein>
<reference evidence="2 3" key="1">
    <citation type="submission" date="2016-08" db="EMBL/GenBank/DDBJ databases">
        <title>A novel genetic cassette of butanologenic Thermoanaerobacterium thermosaccharolyticum that directly convert cellulose to butanol.</title>
        <authorList>
            <person name="Li T."/>
            <person name="He J."/>
        </authorList>
    </citation>
    <scope>NUCLEOTIDE SEQUENCE [LARGE SCALE GENOMIC DNA]</scope>
    <source>
        <strain evidence="2 3">TG57</strain>
    </source>
</reference>
<feature type="domain" description="N-acetyltransferase" evidence="1">
    <location>
        <begin position="181"/>
        <end position="314"/>
    </location>
</feature>
<evidence type="ECO:0000313" key="2">
    <source>
        <dbReference type="EMBL" id="AST57009.1"/>
    </source>
</evidence>
<dbReference type="Pfam" id="PF00583">
    <property type="entry name" value="Acetyltransf_1"/>
    <property type="match status" value="2"/>
</dbReference>
<evidence type="ECO:0000313" key="3">
    <source>
        <dbReference type="Proteomes" id="UP000214975"/>
    </source>
</evidence>
<organism evidence="2 3">
    <name type="scientific">Thermoanaerobacterium thermosaccharolyticum</name>
    <name type="common">Clostridium thermosaccharolyticum</name>
    <dbReference type="NCBI Taxonomy" id="1517"/>
    <lineage>
        <taxon>Bacteria</taxon>
        <taxon>Bacillati</taxon>
        <taxon>Bacillota</taxon>
        <taxon>Clostridia</taxon>
        <taxon>Thermoanaerobacterales</taxon>
        <taxon>Thermoanaerobacteraceae</taxon>
        <taxon>Thermoanaerobacterium</taxon>
    </lineage>
</organism>
<keyword evidence="2" id="KW-0808">Transferase</keyword>
<sequence>MFIIRNYRYNDETNVIDLWNNCLTRDPINQDIFHKKVILDENFNNELCLVAEDNNRIVGFILGMSRKYPYEERGTEPEKGWISVVFVDKDYRFNGIGKKLVEEIEKRFINMGKRNITLASYSPNYFFPGPDKDVYSDSIEFFKKLGYQELGEAVGMDMILYDFKIPDEVKEIEKNLNEKGYRIETFKKIYSLPLLQFLQKHFPGGWVRNARNALIKNKGEDTLLLAFDKNNDIVGYCQRAIDDIEGHFGPFGVHENLRGQKIGTVLFYKMLFDMYKRGIYHVWLAWTDGDAQRFYERAGMKVNKKHAIMKKILNRKGDVANE</sequence>
<accession>A0A223HX04</accession>
<evidence type="ECO:0000259" key="1">
    <source>
        <dbReference type="PROSITE" id="PS51186"/>
    </source>
</evidence>
<dbReference type="Proteomes" id="UP000214975">
    <property type="component" value="Chromosome"/>
</dbReference>
<dbReference type="Gene3D" id="3.40.630.30">
    <property type="match status" value="2"/>
</dbReference>
<proteinExistence type="predicted"/>
<dbReference type="PANTHER" id="PTHR43617">
    <property type="entry name" value="L-AMINO ACID N-ACETYLTRANSFERASE"/>
    <property type="match status" value="1"/>
</dbReference>
<dbReference type="InterPro" id="IPR050276">
    <property type="entry name" value="MshD_Acetyltransferase"/>
</dbReference>
<dbReference type="CDD" id="cd04301">
    <property type="entry name" value="NAT_SF"/>
    <property type="match status" value="2"/>
</dbReference>
<dbReference type="PANTHER" id="PTHR43617:SF2">
    <property type="entry name" value="UPF0039 PROTEIN SLL0451"/>
    <property type="match status" value="1"/>
</dbReference>
<dbReference type="EMBL" id="CP016893">
    <property type="protein sequence ID" value="AST57009.1"/>
    <property type="molecule type" value="Genomic_DNA"/>
</dbReference>